<dbReference type="EMBL" id="JANUCP010000002">
    <property type="protein sequence ID" value="MCS3918545.1"/>
    <property type="molecule type" value="Genomic_DNA"/>
</dbReference>
<dbReference type="SUPFAM" id="SSF143100">
    <property type="entry name" value="TTHA1013/TTHA0281-like"/>
    <property type="match status" value="1"/>
</dbReference>
<comment type="caution">
    <text evidence="1">The sequence shown here is derived from an EMBL/GenBank/DDBJ whole genome shotgun (WGS) entry which is preliminary data.</text>
</comment>
<evidence type="ECO:0000313" key="2">
    <source>
        <dbReference type="Proteomes" id="UP001204798"/>
    </source>
</evidence>
<dbReference type="PANTHER" id="PTHR34504:SF2">
    <property type="entry name" value="UPF0150 PROTEIN SSL0259"/>
    <property type="match status" value="1"/>
</dbReference>
<accession>A0ABT2EKS6</accession>
<reference evidence="1 2" key="1">
    <citation type="submission" date="2022-08" db="EMBL/GenBank/DDBJ databases">
        <title>Bacterial and archaeal communities from various locations to study Microbial Dark Matter (Phase II).</title>
        <authorList>
            <person name="Stepanauskas R."/>
        </authorList>
    </citation>
    <scope>NUCLEOTIDE SEQUENCE [LARGE SCALE GENOMIC DNA]</scope>
    <source>
        <strain evidence="1 2">PD1</strain>
    </source>
</reference>
<dbReference type="PANTHER" id="PTHR34504">
    <property type="entry name" value="ANTITOXIN HICB"/>
    <property type="match status" value="1"/>
</dbReference>
<keyword evidence="2" id="KW-1185">Reference proteome</keyword>
<dbReference type="InterPro" id="IPR035069">
    <property type="entry name" value="TTHA1013/TTHA0281-like"/>
</dbReference>
<name>A0ABT2EKS6_9BACT</name>
<dbReference type="Proteomes" id="UP001204798">
    <property type="component" value="Unassembled WGS sequence"/>
</dbReference>
<dbReference type="RefSeq" id="WP_020249758.1">
    <property type="nucleotide sequence ID" value="NZ_CP130454.1"/>
</dbReference>
<evidence type="ECO:0000313" key="1">
    <source>
        <dbReference type="EMBL" id="MCS3918545.1"/>
    </source>
</evidence>
<proteinExistence type="predicted"/>
<protein>
    <submittedName>
        <fullName evidence="1">RNase H-like HicB family nuclease</fullName>
    </submittedName>
</protein>
<gene>
    <name evidence="1" type="ORF">M2350_000945</name>
</gene>
<sequence>MKTYLFRVVIEPDDGKWRAYCPALEEKGAATWGNTFEEALKNIQEVVQMVVEEMLREGEPIPEEPSGDVKVFPEVHVAVAGLG</sequence>
<dbReference type="InterPro" id="IPR051404">
    <property type="entry name" value="TA_system_antitoxin"/>
</dbReference>
<dbReference type="Gene3D" id="3.30.160.250">
    <property type="match status" value="1"/>
</dbReference>
<organism evidence="1 2">
    <name type="scientific">Candidatus Fervidibacter sacchari</name>
    <dbReference type="NCBI Taxonomy" id="1448929"/>
    <lineage>
        <taxon>Bacteria</taxon>
        <taxon>Candidatus Fervidibacterota</taxon>
        <taxon>Candidatus Fervidibacter</taxon>
    </lineage>
</organism>